<gene>
    <name evidence="1" type="ORF">QFZ26_000139</name>
</gene>
<evidence type="ECO:0000313" key="1">
    <source>
        <dbReference type="EMBL" id="MDQ0892584.1"/>
    </source>
</evidence>
<keyword evidence="2" id="KW-1185">Reference proteome</keyword>
<dbReference type="Proteomes" id="UP001239083">
    <property type="component" value="Unassembled WGS sequence"/>
</dbReference>
<dbReference type="NCBIfam" id="NF005115">
    <property type="entry name" value="PRK06547.1"/>
    <property type="match status" value="1"/>
</dbReference>
<dbReference type="InterPro" id="IPR027417">
    <property type="entry name" value="P-loop_NTPase"/>
</dbReference>
<protein>
    <recommendedName>
        <fullName evidence="3">Uridine kinase</fullName>
    </recommendedName>
</protein>
<accession>A0ABU0R6B0</accession>
<dbReference type="RefSeq" id="WP_307038574.1">
    <property type="nucleotide sequence ID" value="NZ_JAUSYY010000001.1"/>
</dbReference>
<dbReference type="EMBL" id="JAUSYY010000001">
    <property type="protein sequence ID" value="MDQ0892584.1"/>
    <property type="molecule type" value="Genomic_DNA"/>
</dbReference>
<sequence>MTRAVGAEATTINAIADPRVAAASVRAVLDAVRGIRRPLVLIDGPSGAGKSTLADALSASWPGGPPALVRLDDAYPGWSGLERAGLELARTLVPPVRRGAVGTWRRWDWARGAPADLVRLRPGSPLIVEGCGAFEVGGAASGTVRVWIDAADVVRKRRALGRDGGAYDPFWDLWERQWRHYVRRTAPAARATVRVSATAM</sequence>
<name>A0ABU0R6B0_9MICO</name>
<comment type="caution">
    <text evidence="1">The sequence shown here is derived from an EMBL/GenBank/DDBJ whole genome shotgun (WGS) entry which is preliminary data.</text>
</comment>
<reference evidence="1 2" key="1">
    <citation type="submission" date="2023-07" db="EMBL/GenBank/DDBJ databases">
        <title>Comparative genomics of wheat-associated soil bacteria to identify genetic determinants of phenazine resistance.</title>
        <authorList>
            <person name="Mouncey N."/>
        </authorList>
    </citation>
    <scope>NUCLEOTIDE SEQUENCE [LARGE SCALE GENOMIC DNA]</scope>
    <source>
        <strain evidence="1 2">V3I3</strain>
    </source>
</reference>
<dbReference type="SUPFAM" id="SSF52540">
    <property type="entry name" value="P-loop containing nucleoside triphosphate hydrolases"/>
    <property type="match status" value="1"/>
</dbReference>
<organism evidence="1 2">
    <name type="scientific">Agromyces ramosus</name>
    <dbReference type="NCBI Taxonomy" id="33879"/>
    <lineage>
        <taxon>Bacteria</taxon>
        <taxon>Bacillati</taxon>
        <taxon>Actinomycetota</taxon>
        <taxon>Actinomycetes</taxon>
        <taxon>Micrococcales</taxon>
        <taxon>Microbacteriaceae</taxon>
        <taxon>Agromyces</taxon>
    </lineage>
</organism>
<proteinExistence type="predicted"/>
<evidence type="ECO:0008006" key="3">
    <source>
        <dbReference type="Google" id="ProtNLM"/>
    </source>
</evidence>
<evidence type="ECO:0000313" key="2">
    <source>
        <dbReference type="Proteomes" id="UP001239083"/>
    </source>
</evidence>
<dbReference type="Gene3D" id="3.40.50.300">
    <property type="entry name" value="P-loop containing nucleotide triphosphate hydrolases"/>
    <property type="match status" value="1"/>
</dbReference>